<proteinExistence type="predicted"/>
<name>A0A2H1VWB2_SPOFR</name>
<dbReference type="EMBL" id="ODYU01004664">
    <property type="protein sequence ID" value="SOQ44792.1"/>
    <property type="molecule type" value="Genomic_DNA"/>
</dbReference>
<evidence type="ECO:0000313" key="1">
    <source>
        <dbReference type="EMBL" id="SOQ44792.1"/>
    </source>
</evidence>
<reference evidence="1" key="1">
    <citation type="submission" date="2016-07" db="EMBL/GenBank/DDBJ databases">
        <authorList>
            <person name="Bretaudeau A."/>
        </authorList>
    </citation>
    <scope>NUCLEOTIDE SEQUENCE</scope>
    <source>
        <strain evidence="1">Rice</strain>
        <tissue evidence="1">Whole body</tissue>
    </source>
</reference>
<sequence length="65" mass="7487">MKKIKSIFSLLPRWSRGRKCDSRARGLGFDSRVGQSITGLLSAFRKFLNITTESEIVPTYEWGHR</sequence>
<organism evidence="1">
    <name type="scientific">Spodoptera frugiperda</name>
    <name type="common">Fall armyworm</name>
    <dbReference type="NCBI Taxonomy" id="7108"/>
    <lineage>
        <taxon>Eukaryota</taxon>
        <taxon>Metazoa</taxon>
        <taxon>Ecdysozoa</taxon>
        <taxon>Arthropoda</taxon>
        <taxon>Hexapoda</taxon>
        <taxon>Insecta</taxon>
        <taxon>Pterygota</taxon>
        <taxon>Neoptera</taxon>
        <taxon>Endopterygota</taxon>
        <taxon>Lepidoptera</taxon>
        <taxon>Glossata</taxon>
        <taxon>Ditrysia</taxon>
        <taxon>Noctuoidea</taxon>
        <taxon>Noctuidae</taxon>
        <taxon>Amphipyrinae</taxon>
        <taxon>Spodoptera</taxon>
    </lineage>
</organism>
<protein>
    <submittedName>
        <fullName evidence="1">SFRICE_010803</fullName>
    </submittedName>
</protein>
<accession>A0A2H1VWB2</accession>
<gene>
    <name evidence="1" type="ORF">SFRICE_010803</name>
</gene>
<dbReference type="AlphaFoldDB" id="A0A2H1VWB2"/>